<dbReference type="PANTHER" id="PTHR45138">
    <property type="entry name" value="REGULATORY COMPONENTS OF SENSORY TRANSDUCTION SYSTEM"/>
    <property type="match status" value="1"/>
</dbReference>
<dbReference type="EC" id="2.7.7.65" evidence="1"/>
<evidence type="ECO:0000259" key="4">
    <source>
        <dbReference type="PROSITE" id="PS50887"/>
    </source>
</evidence>
<dbReference type="InterPro" id="IPR029787">
    <property type="entry name" value="Nucleotide_cyclase"/>
</dbReference>
<dbReference type="Pfam" id="PF00990">
    <property type="entry name" value="GGDEF"/>
    <property type="match status" value="1"/>
</dbReference>
<dbReference type="InterPro" id="IPR050469">
    <property type="entry name" value="Diguanylate_Cyclase"/>
</dbReference>
<evidence type="ECO:0000313" key="6">
    <source>
        <dbReference type="EMBL" id="TFF82010.1"/>
    </source>
</evidence>
<dbReference type="Gene3D" id="3.30.70.270">
    <property type="match status" value="1"/>
</dbReference>
<dbReference type="SUPFAM" id="SSF55073">
    <property type="entry name" value="Nucleotide cyclase"/>
    <property type="match status" value="1"/>
</dbReference>
<evidence type="ECO:0000313" key="5">
    <source>
        <dbReference type="EMBL" id="TFF77572.1"/>
    </source>
</evidence>
<proteinExistence type="predicted"/>
<feature type="transmembrane region" description="Helical" evidence="3">
    <location>
        <begin position="272"/>
        <end position="294"/>
    </location>
</feature>
<dbReference type="Proteomes" id="UP000297914">
    <property type="component" value="Unassembled WGS sequence"/>
</dbReference>
<protein>
    <recommendedName>
        <fullName evidence="1">diguanylate cyclase</fullName>
        <ecNumber evidence="1">2.7.7.65</ecNumber>
    </recommendedName>
</protein>
<accession>A0A5F0KCN9</accession>
<dbReference type="EMBL" id="QORL01000011">
    <property type="protein sequence ID" value="TFF77572.1"/>
    <property type="molecule type" value="Genomic_DNA"/>
</dbReference>
<comment type="catalytic activity">
    <reaction evidence="2">
        <text>2 GTP = 3',3'-c-di-GMP + 2 diphosphate</text>
        <dbReference type="Rhea" id="RHEA:24898"/>
        <dbReference type="ChEBI" id="CHEBI:33019"/>
        <dbReference type="ChEBI" id="CHEBI:37565"/>
        <dbReference type="ChEBI" id="CHEBI:58805"/>
        <dbReference type="EC" id="2.7.7.65"/>
    </reaction>
</comment>
<dbReference type="SMART" id="SM00267">
    <property type="entry name" value="GGDEF"/>
    <property type="match status" value="1"/>
</dbReference>
<dbReference type="OrthoDB" id="5582079at2"/>
<dbReference type="Proteomes" id="UP000297720">
    <property type="component" value="Unassembled WGS sequence"/>
</dbReference>
<dbReference type="Gene3D" id="3.30.450.20">
    <property type="entry name" value="PAS domain"/>
    <property type="match status" value="2"/>
</dbReference>
<evidence type="ECO:0000313" key="7">
    <source>
        <dbReference type="Proteomes" id="UP000297720"/>
    </source>
</evidence>
<evidence type="ECO:0000256" key="3">
    <source>
        <dbReference type="SAM" id="Phobius"/>
    </source>
</evidence>
<name>A0A5F0KCN9_9GAMM</name>
<keyword evidence="3" id="KW-0472">Membrane</keyword>
<dbReference type="EMBL" id="QORK01000011">
    <property type="protein sequence ID" value="TFF82010.1"/>
    <property type="molecule type" value="Genomic_DNA"/>
</dbReference>
<dbReference type="PANTHER" id="PTHR45138:SF9">
    <property type="entry name" value="DIGUANYLATE CYCLASE DGCM-RELATED"/>
    <property type="match status" value="1"/>
</dbReference>
<dbReference type="CDD" id="cd01949">
    <property type="entry name" value="GGDEF"/>
    <property type="match status" value="1"/>
</dbReference>
<gene>
    <name evidence="5" type="ORF">DRM93_07790</name>
    <name evidence="6" type="ORF">DRM94_07790</name>
</gene>
<dbReference type="NCBIfam" id="TIGR00254">
    <property type="entry name" value="GGDEF"/>
    <property type="match status" value="1"/>
</dbReference>
<dbReference type="AlphaFoldDB" id="A0A5F0KCN9"/>
<sequence length="510" mass="57347">MAAAIIKERYYILTPLSFVLGALVLIATLLLAAASYLQSVDKTMAGYGHMLTTIDATLIHELAQDNQRQLGVLESSLDKRAIARGETAINPIWPIAHQFKHDAHYLFFYNVRTNHLDGYPNWRAPAGYEARERPWYQAIASGGDDLIWFGPYDEFASASQVLTLIKRVRDDEGQLLGLLMVDMSFNTLQAALGRALGGDQAALYITERKGGQRVVGHNLQLLPSALDRERQVGGLDVLWEGRHLRHGLTDMDWDLNLYLPPAHFHENLQDTLLMVVLPALALLCIWLCSLLFLVRIFRQEQALVQGSLSGLIRDEALLEIQRRQRTWFVHGSLGEINQVRTSLQQGLDALLHDPLTGIMNRRAFEQDKAGLEQGGTPYWLVLFDVDNFKGVNDSWGHGVGDAVLFRVATIMARTLGEERVYRIGGDEFAALLPWDREEVECRLTHLLARVRGLQWREFEASITLSAGGAHYPDNPLDLLERADECLYESKRQGRDCWHLSPPETSSCGGM</sequence>
<feature type="domain" description="GGDEF" evidence="4">
    <location>
        <begin position="376"/>
        <end position="502"/>
    </location>
</feature>
<dbReference type="GO" id="GO:0052621">
    <property type="term" value="F:diguanylate cyclase activity"/>
    <property type="evidence" value="ECO:0007669"/>
    <property type="project" value="UniProtKB-EC"/>
</dbReference>
<dbReference type="RefSeq" id="WP_134695385.1">
    <property type="nucleotide sequence ID" value="NZ_QORJ01000006.1"/>
</dbReference>
<evidence type="ECO:0000256" key="2">
    <source>
        <dbReference type="ARBA" id="ARBA00034247"/>
    </source>
</evidence>
<keyword evidence="3" id="KW-0812">Transmembrane</keyword>
<reference evidence="6 8" key="1">
    <citation type="submission" date="2018-06" db="EMBL/GenBank/DDBJ databases">
        <title>Occurrence of a novel blaKPC-2- and qnrS2- harbouring IncP6 plasmid from Aeromonas taiwanensis isolates recovered from the river sediments.</title>
        <authorList>
            <person name="Zheng B."/>
            <person name="Yu X."/>
            <person name="Xiao Y."/>
        </authorList>
    </citation>
    <scope>NUCLEOTIDE SEQUENCE [LARGE SCALE GENOMIC DNA]</scope>
    <source>
        <strain evidence="5 7">1713</strain>
        <strain evidence="6 8">198</strain>
    </source>
</reference>
<organism evidence="6 8">
    <name type="scientific">Aeromonas taiwanensis</name>
    <dbReference type="NCBI Taxonomy" id="633417"/>
    <lineage>
        <taxon>Bacteria</taxon>
        <taxon>Pseudomonadati</taxon>
        <taxon>Pseudomonadota</taxon>
        <taxon>Gammaproteobacteria</taxon>
        <taxon>Aeromonadales</taxon>
        <taxon>Aeromonadaceae</taxon>
        <taxon>Aeromonas</taxon>
    </lineage>
</organism>
<keyword evidence="7" id="KW-1185">Reference proteome</keyword>
<evidence type="ECO:0000256" key="1">
    <source>
        <dbReference type="ARBA" id="ARBA00012528"/>
    </source>
</evidence>
<feature type="transmembrane region" description="Helical" evidence="3">
    <location>
        <begin position="12"/>
        <end position="37"/>
    </location>
</feature>
<evidence type="ECO:0000313" key="8">
    <source>
        <dbReference type="Proteomes" id="UP000297914"/>
    </source>
</evidence>
<dbReference type="PROSITE" id="PS50887">
    <property type="entry name" value="GGDEF"/>
    <property type="match status" value="1"/>
</dbReference>
<comment type="caution">
    <text evidence="6">The sequence shown here is derived from an EMBL/GenBank/DDBJ whole genome shotgun (WGS) entry which is preliminary data.</text>
</comment>
<keyword evidence="3" id="KW-1133">Transmembrane helix</keyword>
<dbReference type="InterPro" id="IPR000160">
    <property type="entry name" value="GGDEF_dom"/>
</dbReference>
<dbReference type="InterPro" id="IPR043128">
    <property type="entry name" value="Rev_trsase/Diguanyl_cyclase"/>
</dbReference>